<keyword evidence="2" id="KW-1185">Reference proteome</keyword>
<accession>A0A392PIS3</accession>
<proteinExistence type="predicted"/>
<name>A0A392PIS3_9FABA</name>
<comment type="caution">
    <text evidence="1">The sequence shown here is derived from an EMBL/GenBank/DDBJ whole genome shotgun (WGS) entry which is preliminary data.</text>
</comment>
<dbReference type="EMBL" id="LXQA010079275">
    <property type="protein sequence ID" value="MCI11206.1"/>
    <property type="molecule type" value="Genomic_DNA"/>
</dbReference>
<dbReference type="AlphaFoldDB" id="A0A392PIS3"/>
<organism evidence="1 2">
    <name type="scientific">Trifolium medium</name>
    <dbReference type="NCBI Taxonomy" id="97028"/>
    <lineage>
        <taxon>Eukaryota</taxon>
        <taxon>Viridiplantae</taxon>
        <taxon>Streptophyta</taxon>
        <taxon>Embryophyta</taxon>
        <taxon>Tracheophyta</taxon>
        <taxon>Spermatophyta</taxon>
        <taxon>Magnoliopsida</taxon>
        <taxon>eudicotyledons</taxon>
        <taxon>Gunneridae</taxon>
        <taxon>Pentapetalae</taxon>
        <taxon>rosids</taxon>
        <taxon>fabids</taxon>
        <taxon>Fabales</taxon>
        <taxon>Fabaceae</taxon>
        <taxon>Papilionoideae</taxon>
        <taxon>50 kb inversion clade</taxon>
        <taxon>NPAAA clade</taxon>
        <taxon>Hologalegina</taxon>
        <taxon>IRL clade</taxon>
        <taxon>Trifolieae</taxon>
        <taxon>Trifolium</taxon>
    </lineage>
</organism>
<sequence>MASPPPITLNDLAQSLQQIILTQQDFRHDLTNINTEIAQLQTRTTTAIETPPPPPAPPGFAHTAIKLEIPRFDGSEALGWIFKINQFFEFHRTPEDQRLNIASFYMEGEALSWYQWMHSNGSLHSWQAFLHALEMCFAPSQYEDPKGALFKLCQTSTRGFGFSTCFSQPRY</sequence>
<evidence type="ECO:0000313" key="1">
    <source>
        <dbReference type="EMBL" id="MCI11206.1"/>
    </source>
</evidence>
<protein>
    <submittedName>
        <fullName evidence="1">Retrotransposon-derived protein PEG10-like</fullName>
    </submittedName>
</protein>
<dbReference type="Proteomes" id="UP000265520">
    <property type="component" value="Unassembled WGS sequence"/>
</dbReference>
<evidence type="ECO:0000313" key="2">
    <source>
        <dbReference type="Proteomes" id="UP000265520"/>
    </source>
</evidence>
<reference evidence="1 2" key="1">
    <citation type="journal article" date="2018" name="Front. Plant Sci.">
        <title>Red Clover (Trifolium pratense) and Zigzag Clover (T. medium) - A Picture of Genomic Similarities and Differences.</title>
        <authorList>
            <person name="Dluhosova J."/>
            <person name="Istvanek J."/>
            <person name="Nedelnik J."/>
            <person name="Repkova J."/>
        </authorList>
    </citation>
    <scope>NUCLEOTIDE SEQUENCE [LARGE SCALE GENOMIC DNA]</scope>
    <source>
        <strain evidence="2">cv. 10/8</strain>
        <tissue evidence="1">Leaf</tissue>
    </source>
</reference>